<dbReference type="EMBL" id="HG739094">
    <property type="protein sequence ID" value="CDP03412.1"/>
    <property type="molecule type" value="Genomic_DNA"/>
</dbReference>
<sequence length="162" mass="18101">MGRPRKYASLEEATRERNARRRRQRGNASANDNSGECRDTAARTRLSVPIEQPSSGPSSVELSYKGTVGINTEGINNRDGHRVGSTCLHSSGGSIHKQRQSCHHTRKPDTVHHILTTQILNTKLPTINYIRVTQIWGNLARSARLEKLVTNNDKGTVLLFYE</sequence>
<evidence type="ECO:0000313" key="2">
    <source>
        <dbReference type="EMBL" id="CDP03412.1"/>
    </source>
</evidence>
<keyword evidence="3" id="KW-1185">Reference proteome</keyword>
<dbReference type="Gramene" id="CDP03412">
    <property type="protein sequence ID" value="CDP03412"/>
    <property type="gene ID" value="GSCOC_T00015142001"/>
</dbReference>
<accession>A0A068U516</accession>
<protein>
    <submittedName>
        <fullName evidence="2">Uncharacterized protein</fullName>
    </submittedName>
</protein>
<name>A0A068U516_COFCA</name>
<feature type="compositionally biased region" description="Basic and acidic residues" evidence="1">
    <location>
        <begin position="8"/>
        <end position="17"/>
    </location>
</feature>
<proteinExistence type="predicted"/>
<evidence type="ECO:0000313" key="3">
    <source>
        <dbReference type="Proteomes" id="UP000295252"/>
    </source>
</evidence>
<gene>
    <name evidence="2" type="ORF">GSCOC_T00015142001</name>
</gene>
<evidence type="ECO:0000256" key="1">
    <source>
        <dbReference type="SAM" id="MobiDB-lite"/>
    </source>
</evidence>
<feature type="compositionally biased region" description="Polar residues" evidence="1">
    <location>
        <begin position="52"/>
        <end position="61"/>
    </location>
</feature>
<feature type="region of interest" description="Disordered" evidence="1">
    <location>
        <begin position="1"/>
        <end position="65"/>
    </location>
</feature>
<dbReference type="Proteomes" id="UP000295252">
    <property type="component" value="Chromosome V"/>
</dbReference>
<dbReference type="AlphaFoldDB" id="A0A068U516"/>
<reference evidence="3" key="1">
    <citation type="journal article" date="2014" name="Science">
        <title>The coffee genome provides insight into the convergent evolution of caffeine biosynthesis.</title>
        <authorList>
            <person name="Denoeud F."/>
            <person name="Carretero-Paulet L."/>
            <person name="Dereeper A."/>
            <person name="Droc G."/>
            <person name="Guyot R."/>
            <person name="Pietrella M."/>
            <person name="Zheng C."/>
            <person name="Alberti A."/>
            <person name="Anthony F."/>
            <person name="Aprea G."/>
            <person name="Aury J.M."/>
            <person name="Bento P."/>
            <person name="Bernard M."/>
            <person name="Bocs S."/>
            <person name="Campa C."/>
            <person name="Cenci A."/>
            <person name="Combes M.C."/>
            <person name="Crouzillat D."/>
            <person name="Da Silva C."/>
            <person name="Daddiego L."/>
            <person name="De Bellis F."/>
            <person name="Dussert S."/>
            <person name="Garsmeur O."/>
            <person name="Gayraud T."/>
            <person name="Guignon V."/>
            <person name="Jahn K."/>
            <person name="Jamilloux V."/>
            <person name="Joet T."/>
            <person name="Labadie K."/>
            <person name="Lan T."/>
            <person name="Leclercq J."/>
            <person name="Lepelley M."/>
            <person name="Leroy T."/>
            <person name="Li L.T."/>
            <person name="Librado P."/>
            <person name="Lopez L."/>
            <person name="Munoz A."/>
            <person name="Noel B."/>
            <person name="Pallavicini A."/>
            <person name="Perrotta G."/>
            <person name="Poncet V."/>
            <person name="Pot D."/>
            <person name="Priyono X."/>
            <person name="Rigoreau M."/>
            <person name="Rouard M."/>
            <person name="Rozas J."/>
            <person name="Tranchant-Dubreuil C."/>
            <person name="VanBuren R."/>
            <person name="Zhang Q."/>
            <person name="Andrade A.C."/>
            <person name="Argout X."/>
            <person name="Bertrand B."/>
            <person name="de Kochko A."/>
            <person name="Graziosi G."/>
            <person name="Henry R.J."/>
            <person name="Jayarama X."/>
            <person name="Ming R."/>
            <person name="Nagai C."/>
            <person name="Rounsley S."/>
            <person name="Sankoff D."/>
            <person name="Giuliano G."/>
            <person name="Albert V.A."/>
            <person name="Wincker P."/>
            <person name="Lashermes P."/>
        </authorList>
    </citation>
    <scope>NUCLEOTIDE SEQUENCE [LARGE SCALE GENOMIC DNA]</scope>
    <source>
        <strain evidence="3">cv. DH200-94</strain>
    </source>
</reference>
<dbReference type="InParanoid" id="A0A068U516"/>
<organism evidence="2 3">
    <name type="scientific">Coffea canephora</name>
    <name type="common">Robusta coffee</name>
    <dbReference type="NCBI Taxonomy" id="49390"/>
    <lineage>
        <taxon>Eukaryota</taxon>
        <taxon>Viridiplantae</taxon>
        <taxon>Streptophyta</taxon>
        <taxon>Embryophyta</taxon>
        <taxon>Tracheophyta</taxon>
        <taxon>Spermatophyta</taxon>
        <taxon>Magnoliopsida</taxon>
        <taxon>eudicotyledons</taxon>
        <taxon>Gunneridae</taxon>
        <taxon>Pentapetalae</taxon>
        <taxon>asterids</taxon>
        <taxon>lamiids</taxon>
        <taxon>Gentianales</taxon>
        <taxon>Rubiaceae</taxon>
        <taxon>Ixoroideae</taxon>
        <taxon>Gardenieae complex</taxon>
        <taxon>Bertiereae - Coffeeae clade</taxon>
        <taxon>Coffeeae</taxon>
        <taxon>Coffea</taxon>
    </lineage>
</organism>